<accession>A0A0R3WH24</accession>
<feature type="region of interest" description="Disordered" evidence="1">
    <location>
        <begin position="1"/>
        <end position="47"/>
    </location>
</feature>
<dbReference type="AlphaFoldDB" id="A0A0R3WH24"/>
<reference evidence="2 3" key="2">
    <citation type="submission" date="2018-11" db="EMBL/GenBank/DDBJ databases">
        <authorList>
            <consortium name="Pathogen Informatics"/>
        </authorList>
    </citation>
    <scope>NUCLEOTIDE SEQUENCE [LARGE SCALE GENOMIC DNA]</scope>
</reference>
<name>A0A0R3WH24_TAEAS</name>
<feature type="compositionally biased region" description="Low complexity" evidence="1">
    <location>
        <begin position="24"/>
        <end position="38"/>
    </location>
</feature>
<sequence>MWMKKREKRKTRQLSGKDAGVGFASRLPPSPLLSSPPLAHSPPPPPPLLLSLAARAVAQAPLSHASLPG</sequence>
<proteinExistence type="predicted"/>
<feature type="compositionally biased region" description="Basic residues" evidence="1">
    <location>
        <begin position="1"/>
        <end position="12"/>
    </location>
</feature>
<organism evidence="4">
    <name type="scientific">Taenia asiatica</name>
    <name type="common">Asian tapeworm</name>
    <dbReference type="NCBI Taxonomy" id="60517"/>
    <lineage>
        <taxon>Eukaryota</taxon>
        <taxon>Metazoa</taxon>
        <taxon>Spiralia</taxon>
        <taxon>Lophotrochozoa</taxon>
        <taxon>Platyhelminthes</taxon>
        <taxon>Cestoda</taxon>
        <taxon>Eucestoda</taxon>
        <taxon>Cyclophyllidea</taxon>
        <taxon>Taeniidae</taxon>
        <taxon>Taenia</taxon>
    </lineage>
</organism>
<evidence type="ECO:0000313" key="4">
    <source>
        <dbReference type="WBParaSite" id="TASK_0001016701-mRNA-1"/>
    </source>
</evidence>
<gene>
    <name evidence="2" type="ORF">TASK_LOCUS10168</name>
</gene>
<protein>
    <submittedName>
        <fullName evidence="2 4">Uncharacterized protein</fullName>
    </submittedName>
</protein>
<evidence type="ECO:0000313" key="2">
    <source>
        <dbReference type="EMBL" id="VDK49407.1"/>
    </source>
</evidence>
<dbReference type="WBParaSite" id="TASK_0001016701-mRNA-1">
    <property type="protein sequence ID" value="TASK_0001016701-mRNA-1"/>
    <property type="gene ID" value="TASK_0001016701"/>
</dbReference>
<dbReference type="Proteomes" id="UP000282613">
    <property type="component" value="Unassembled WGS sequence"/>
</dbReference>
<evidence type="ECO:0000313" key="3">
    <source>
        <dbReference type="Proteomes" id="UP000282613"/>
    </source>
</evidence>
<reference evidence="4" key="1">
    <citation type="submission" date="2017-02" db="UniProtKB">
        <authorList>
            <consortium name="WormBaseParasite"/>
        </authorList>
    </citation>
    <scope>IDENTIFICATION</scope>
</reference>
<evidence type="ECO:0000256" key="1">
    <source>
        <dbReference type="SAM" id="MobiDB-lite"/>
    </source>
</evidence>
<dbReference type="EMBL" id="UYRS01020765">
    <property type="protein sequence ID" value="VDK49407.1"/>
    <property type="molecule type" value="Genomic_DNA"/>
</dbReference>
<keyword evidence="3" id="KW-1185">Reference proteome</keyword>